<sequence>MGNALFIVWRESLEAVLVIGILHAFLKRMPDMYAAMKYLWSGILGGVSFSLLVIFAAFQIQGYLQGETLEAFRTGVILFAVGLITQMVLWMNKHGRHMKQNLETGVSRALAKSGLIGIALVAALAVAREGTETVIFMYSLGAGKESGEIWQLIVGGLLGLVLALAMAWAMSRGIRRINYRTFFRLSGIILLFLAASLLVTGVNRLIAMGWLPALVEPVWDTSWLLDDASLLGHMVSGFTGYRAQPSLMLILAYIGYWAPTLWWLALQNKKALGIESKSTTGG</sequence>
<feature type="transmembrane region" description="Helical" evidence="6">
    <location>
        <begin position="6"/>
        <end position="26"/>
    </location>
</feature>
<dbReference type="Proteomes" id="UP000179344">
    <property type="component" value="Unassembled WGS sequence"/>
</dbReference>
<reference evidence="7 8" key="1">
    <citation type="journal article" date="2016" name="Nat. Commun.">
        <title>Thousands of microbial genomes shed light on interconnected biogeochemical processes in an aquifer system.</title>
        <authorList>
            <person name="Anantharaman K."/>
            <person name="Brown C.T."/>
            <person name="Hug L.A."/>
            <person name="Sharon I."/>
            <person name="Castelle C.J."/>
            <person name="Probst A.J."/>
            <person name="Thomas B.C."/>
            <person name="Singh A."/>
            <person name="Wilkins M.J."/>
            <person name="Karaoz U."/>
            <person name="Brodie E.L."/>
            <person name="Williams K.H."/>
            <person name="Hubbard S.S."/>
            <person name="Banfield J.F."/>
        </authorList>
    </citation>
    <scope>NUCLEOTIDE SEQUENCE [LARGE SCALE GENOMIC DNA]</scope>
</reference>
<feature type="transmembrane region" description="Helical" evidence="6">
    <location>
        <begin position="247"/>
        <end position="266"/>
    </location>
</feature>
<evidence type="ECO:0000256" key="3">
    <source>
        <dbReference type="ARBA" id="ARBA00022692"/>
    </source>
</evidence>
<keyword evidence="3 6" id="KW-0812">Transmembrane</keyword>
<proteinExistence type="inferred from homology"/>
<dbReference type="AlphaFoldDB" id="A0A1F6TAJ4"/>
<feature type="transmembrane region" description="Helical" evidence="6">
    <location>
        <begin position="72"/>
        <end position="90"/>
    </location>
</feature>
<evidence type="ECO:0000256" key="1">
    <source>
        <dbReference type="ARBA" id="ARBA00004141"/>
    </source>
</evidence>
<dbReference type="InterPro" id="IPR004923">
    <property type="entry name" value="FTR1/Fip1/EfeU"/>
</dbReference>
<feature type="transmembrane region" description="Helical" evidence="6">
    <location>
        <begin position="38"/>
        <end position="60"/>
    </location>
</feature>
<keyword evidence="5 6" id="KW-0472">Membrane</keyword>
<evidence type="ECO:0000313" key="7">
    <source>
        <dbReference type="EMBL" id="OGI42140.1"/>
    </source>
</evidence>
<feature type="transmembrane region" description="Helical" evidence="6">
    <location>
        <begin position="182"/>
        <end position="202"/>
    </location>
</feature>
<evidence type="ECO:0000256" key="2">
    <source>
        <dbReference type="ARBA" id="ARBA00008333"/>
    </source>
</evidence>
<evidence type="ECO:0000256" key="6">
    <source>
        <dbReference type="SAM" id="Phobius"/>
    </source>
</evidence>
<organism evidence="7 8">
    <name type="scientific">Candidatus Muproteobacteria bacterium RBG_16_65_31</name>
    <dbReference type="NCBI Taxonomy" id="1817759"/>
    <lineage>
        <taxon>Bacteria</taxon>
        <taxon>Pseudomonadati</taxon>
        <taxon>Pseudomonadota</taxon>
        <taxon>Candidatus Muproteobacteria</taxon>
    </lineage>
</organism>
<dbReference type="GO" id="GO:0033573">
    <property type="term" value="C:high-affinity iron permease complex"/>
    <property type="evidence" value="ECO:0007669"/>
    <property type="project" value="InterPro"/>
</dbReference>
<dbReference type="Pfam" id="PF03239">
    <property type="entry name" value="FTR1"/>
    <property type="match status" value="1"/>
</dbReference>
<keyword evidence="4 6" id="KW-1133">Transmembrane helix</keyword>
<gene>
    <name evidence="7" type="ORF">A2V92_06875</name>
</gene>
<comment type="similarity">
    <text evidence="2">Belongs to the oxidase-dependent Fe transporter (OFeT) (TC 9.A.10.1) family.</text>
</comment>
<feature type="transmembrane region" description="Helical" evidence="6">
    <location>
        <begin position="110"/>
        <end position="129"/>
    </location>
</feature>
<comment type="subcellular location">
    <subcellularLocation>
        <location evidence="1">Membrane</location>
        <topology evidence="1">Multi-pass membrane protein</topology>
    </subcellularLocation>
</comment>
<evidence type="ECO:0000256" key="5">
    <source>
        <dbReference type="ARBA" id="ARBA00023136"/>
    </source>
</evidence>
<dbReference type="GO" id="GO:0015093">
    <property type="term" value="F:ferrous iron transmembrane transporter activity"/>
    <property type="evidence" value="ECO:0007669"/>
    <property type="project" value="TreeGrafter"/>
</dbReference>
<evidence type="ECO:0000313" key="8">
    <source>
        <dbReference type="Proteomes" id="UP000179344"/>
    </source>
</evidence>
<evidence type="ECO:0000256" key="4">
    <source>
        <dbReference type="ARBA" id="ARBA00022989"/>
    </source>
</evidence>
<comment type="caution">
    <text evidence="7">The sequence shown here is derived from an EMBL/GenBank/DDBJ whole genome shotgun (WGS) entry which is preliminary data.</text>
</comment>
<name>A0A1F6TAJ4_9PROT</name>
<accession>A0A1F6TAJ4</accession>
<evidence type="ECO:0008006" key="9">
    <source>
        <dbReference type="Google" id="ProtNLM"/>
    </source>
</evidence>
<dbReference type="PANTHER" id="PTHR31632">
    <property type="entry name" value="IRON TRANSPORTER FTH1"/>
    <property type="match status" value="1"/>
</dbReference>
<feature type="transmembrane region" description="Helical" evidence="6">
    <location>
        <begin position="149"/>
        <end position="170"/>
    </location>
</feature>
<dbReference type="PANTHER" id="PTHR31632:SF2">
    <property type="entry name" value="PLASMA MEMBRANE IRON PERMEASE"/>
    <property type="match status" value="1"/>
</dbReference>
<dbReference type="EMBL" id="MFST01000159">
    <property type="protein sequence ID" value="OGI42140.1"/>
    <property type="molecule type" value="Genomic_DNA"/>
</dbReference>
<protein>
    <recommendedName>
        <fullName evidence="9">FTR1 family iron permease</fullName>
    </recommendedName>
</protein>